<accession>A0AA35TAM1</accession>
<evidence type="ECO:0000256" key="13">
    <source>
        <dbReference type="ARBA" id="ARBA00045128"/>
    </source>
</evidence>
<dbReference type="Pfam" id="PF15924">
    <property type="entry name" value="ALG11_N"/>
    <property type="match status" value="1"/>
</dbReference>
<feature type="domain" description="Glycosyl transferase family 1" evidence="15">
    <location>
        <begin position="244"/>
        <end position="412"/>
    </location>
</feature>
<sequence length="437" mass="49779">MKLFGYFRLQYRPVVVGFFHPYCASGGGGERVLWHSIRALQKRYSFVRCVVYTGDVDKTPEAILSMVQNRFKLQLRDVDFVYLKRRGWVEARCWPRFTILGQSLGSMLLGLEAVLKLAPHVYMETTGYAFTLPIFRWLGGSRTASYVHYPTVSSDMLETVAKHTQSFNNSSAVSKSRALTFVKLTYYRLFARLYGFMGRRSDVVMVNSSWTHAHIRQLWSPRQLYIVYPPCDTASFNSLPIRRSSKPFRIVSVGQFRPEKNHRSQLRILRNLMQEAEGCAVTLVLAGGCRNTEDEERVADLQHMARELHVADCVEFKINLPFSSLREELGRAAAALHTMENEHFGISLVECMAAGCVTVAHESGGPQQDILLDWEGQPTGFLASSEEHFSSWLLYILHMSQSEREEIASRARTAAHTKFSLEVFEASFLRASEKLFG</sequence>
<evidence type="ECO:0000256" key="9">
    <source>
        <dbReference type="ARBA" id="ARBA00022824"/>
    </source>
</evidence>
<dbReference type="EC" id="2.4.1.131" evidence="4 14"/>
<reference evidence="17" key="1">
    <citation type="submission" date="2023-03" db="EMBL/GenBank/DDBJ databases">
        <authorList>
            <person name="Steffen K."/>
            <person name="Cardenas P."/>
        </authorList>
    </citation>
    <scope>NUCLEOTIDE SEQUENCE</scope>
</reference>
<keyword evidence="9 14" id="KW-0256">Endoplasmic reticulum</keyword>
<dbReference type="EMBL" id="CASHTH010003384">
    <property type="protein sequence ID" value="CAI8044284.1"/>
    <property type="molecule type" value="Genomic_DNA"/>
</dbReference>
<name>A0AA35TAM1_GEOBA</name>
<evidence type="ECO:0000256" key="5">
    <source>
        <dbReference type="ARBA" id="ARBA00022018"/>
    </source>
</evidence>
<evidence type="ECO:0000256" key="10">
    <source>
        <dbReference type="ARBA" id="ARBA00022989"/>
    </source>
</evidence>
<keyword evidence="10" id="KW-1133">Transmembrane helix</keyword>
<proteinExistence type="inferred from homology"/>
<evidence type="ECO:0000256" key="11">
    <source>
        <dbReference type="ARBA" id="ARBA00023136"/>
    </source>
</evidence>
<evidence type="ECO:0000256" key="14">
    <source>
        <dbReference type="RuleBase" id="RU367051"/>
    </source>
</evidence>
<dbReference type="GO" id="GO:0006487">
    <property type="term" value="P:protein N-linked glycosylation"/>
    <property type="evidence" value="ECO:0007669"/>
    <property type="project" value="TreeGrafter"/>
</dbReference>
<dbReference type="Proteomes" id="UP001174909">
    <property type="component" value="Unassembled WGS sequence"/>
</dbReference>
<evidence type="ECO:0000256" key="3">
    <source>
        <dbReference type="ARBA" id="ARBA00009481"/>
    </source>
</evidence>
<dbReference type="Pfam" id="PF00534">
    <property type="entry name" value="Glycos_transf_1"/>
    <property type="match status" value="1"/>
</dbReference>
<dbReference type="GO" id="GO:0004377">
    <property type="term" value="F:GDP-Man:Man(3)GlcNAc(2)-PP-Dol alpha-1,2-mannosyltransferase activity"/>
    <property type="evidence" value="ECO:0007669"/>
    <property type="project" value="UniProtKB-UniRule"/>
</dbReference>
<keyword evidence="6 14" id="KW-0328">Glycosyltransferase</keyword>
<organism evidence="17 18">
    <name type="scientific">Geodia barretti</name>
    <name type="common">Barrett's horny sponge</name>
    <dbReference type="NCBI Taxonomy" id="519541"/>
    <lineage>
        <taxon>Eukaryota</taxon>
        <taxon>Metazoa</taxon>
        <taxon>Porifera</taxon>
        <taxon>Demospongiae</taxon>
        <taxon>Heteroscleromorpha</taxon>
        <taxon>Tetractinellida</taxon>
        <taxon>Astrophorina</taxon>
        <taxon>Geodiidae</taxon>
        <taxon>Geodia</taxon>
    </lineage>
</organism>
<dbReference type="Gene3D" id="3.40.50.2000">
    <property type="entry name" value="Glycogen Phosphorylase B"/>
    <property type="match status" value="1"/>
</dbReference>
<protein>
    <recommendedName>
        <fullName evidence="5 14">GDP-Man:Man(3)GlcNAc(2)-PP-Dol alpha-1,2-mannosyltransferase</fullName>
        <ecNumber evidence="4 14">2.4.1.131</ecNumber>
    </recommendedName>
</protein>
<evidence type="ECO:0000313" key="17">
    <source>
        <dbReference type="EMBL" id="CAI8044284.1"/>
    </source>
</evidence>
<evidence type="ECO:0000256" key="12">
    <source>
        <dbReference type="ARBA" id="ARBA00045065"/>
    </source>
</evidence>
<comment type="caution">
    <text evidence="17">The sequence shown here is derived from an EMBL/GenBank/DDBJ whole genome shotgun (WGS) entry which is preliminary data.</text>
</comment>
<keyword evidence="7 14" id="KW-0808">Transferase</keyword>
<comment type="subcellular location">
    <subcellularLocation>
        <location evidence="1">Endoplasmic reticulum membrane</location>
        <topology evidence="1">Single-pass membrane protein</topology>
    </subcellularLocation>
</comment>
<keyword evidence="11" id="KW-0472">Membrane</keyword>
<dbReference type="InterPro" id="IPR031814">
    <property type="entry name" value="ALG11_N"/>
</dbReference>
<keyword evidence="8" id="KW-0812">Transmembrane</keyword>
<evidence type="ECO:0000256" key="7">
    <source>
        <dbReference type="ARBA" id="ARBA00022679"/>
    </source>
</evidence>
<dbReference type="CDD" id="cd03806">
    <property type="entry name" value="GT4_ALG11-like"/>
    <property type="match status" value="1"/>
</dbReference>
<evidence type="ECO:0000313" key="18">
    <source>
        <dbReference type="Proteomes" id="UP001174909"/>
    </source>
</evidence>
<evidence type="ECO:0000256" key="6">
    <source>
        <dbReference type="ARBA" id="ARBA00022676"/>
    </source>
</evidence>
<evidence type="ECO:0000256" key="2">
    <source>
        <dbReference type="ARBA" id="ARBA00004922"/>
    </source>
</evidence>
<evidence type="ECO:0000259" key="16">
    <source>
        <dbReference type="Pfam" id="PF15924"/>
    </source>
</evidence>
<dbReference type="SUPFAM" id="SSF53756">
    <property type="entry name" value="UDP-Glycosyltransferase/glycogen phosphorylase"/>
    <property type="match status" value="1"/>
</dbReference>
<evidence type="ECO:0000256" key="8">
    <source>
        <dbReference type="ARBA" id="ARBA00022692"/>
    </source>
</evidence>
<dbReference type="GO" id="GO:0005789">
    <property type="term" value="C:endoplasmic reticulum membrane"/>
    <property type="evidence" value="ECO:0007669"/>
    <property type="project" value="UniProtKB-SubCell"/>
</dbReference>
<comment type="catalytic activity">
    <reaction evidence="12 14">
        <text>an alpha-D-Man-(1-&gt;3)-[alpha-D-Man-(1-&gt;6)]-beta-D-Man-(1-&gt;4)-beta-D-GlcNAc-(1-&gt;4)-alpha-D-GlcNAc-diphospho-di-trans,poly-cis-dolichol + 2 GDP-alpha-D-mannose = an alpha-D-Man-(1-&gt;2)-alpha-D-Man-(1-&gt;2)-alpha-D-Man-(1-&gt;3)-[alpha-D-Man-(1-&gt;6)]-beta-D-Man-(1-&gt;4)-beta-D-GlcNAc-(1-&gt;4)-alpha-D-GlcNAc-diphospho-di-trans,poly-cis-dolichol + 2 GDP + 2 H(+)</text>
        <dbReference type="Rhea" id="RHEA:29523"/>
        <dbReference type="Rhea" id="RHEA-COMP:19515"/>
        <dbReference type="Rhea" id="RHEA-COMP:19516"/>
        <dbReference type="ChEBI" id="CHEBI:15378"/>
        <dbReference type="ChEBI" id="CHEBI:57527"/>
        <dbReference type="ChEBI" id="CHEBI:58189"/>
        <dbReference type="ChEBI" id="CHEBI:132511"/>
        <dbReference type="ChEBI" id="CHEBI:132515"/>
        <dbReference type="EC" id="2.4.1.131"/>
    </reaction>
    <physiologicalReaction direction="left-to-right" evidence="12 14">
        <dbReference type="Rhea" id="RHEA:29524"/>
    </physiologicalReaction>
</comment>
<evidence type="ECO:0000259" key="15">
    <source>
        <dbReference type="Pfam" id="PF00534"/>
    </source>
</evidence>
<comment type="similarity">
    <text evidence="3 14">Belongs to the glycosyltransferase group 1 family. Glycosyltransferase 4 subfamily.</text>
</comment>
<gene>
    <name evidence="17" type="ORF">GBAR_LOCUS24576</name>
</gene>
<dbReference type="InterPro" id="IPR038013">
    <property type="entry name" value="ALG11"/>
</dbReference>
<dbReference type="AlphaFoldDB" id="A0AA35TAM1"/>
<keyword evidence="18" id="KW-1185">Reference proteome</keyword>
<comment type="pathway">
    <text evidence="2 14">Protein modification; protein glycosylation.</text>
</comment>
<feature type="domain" description="ALG11 mannosyltransferase N-terminal" evidence="16">
    <location>
        <begin position="15"/>
        <end position="219"/>
    </location>
</feature>
<evidence type="ECO:0000256" key="4">
    <source>
        <dbReference type="ARBA" id="ARBA00012645"/>
    </source>
</evidence>
<dbReference type="PANTHER" id="PTHR45919:SF1">
    <property type="entry name" value="GDP-MAN:MAN(3)GLCNAC(2)-PP-DOL ALPHA-1,2-MANNOSYLTRANSFERASE"/>
    <property type="match status" value="1"/>
</dbReference>
<evidence type="ECO:0000256" key="1">
    <source>
        <dbReference type="ARBA" id="ARBA00004389"/>
    </source>
</evidence>
<dbReference type="PANTHER" id="PTHR45919">
    <property type="entry name" value="GDP-MAN:MAN(3)GLCNAC(2)-PP-DOL ALPHA-1,2-MANNOSYLTRANSFERASE"/>
    <property type="match status" value="1"/>
</dbReference>
<comment type="function">
    <text evidence="13">GDP-Man:Man(3)GlcNAc(2)-PP-Dol alpha-1,2-mannosyltransferase that operates in the biosynthetic pathway of dolichol-linked oligosaccharides, the glycan precursors employed in protein asparagine (N)-glycosylation. The assembly of dolichol-linked oligosaccharides begins on the cytosolic side of the endoplasmic reticulum membrane and finishes in its lumen. The sequential addition of sugars to dolichol pyrophosphate produces dolichol-linked oligosaccharides containing fourteen sugars, including two GlcNAcs, nine mannoses and three glucoses. Once assembled, the oligosaccharide is transferred from the lipid to nascent proteins by oligosaccharyltransferases. Catalyzes, on the cytoplasmic face of the endoplasmic reticulum, the addition of the fourth and fifth mannose residues to the dolichol-linked oligosaccharide chain, to produce Man(5)GlcNAc(2)-PP-dolichol core oligosaccharide. Man(5)GlcNAc(2)-PP-dolichol is a substrate for ALG3, the following enzyme in the biosynthetic pathway.</text>
</comment>
<dbReference type="InterPro" id="IPR001296">
    <property type="entry name" value="Glyco_trans_1"/>
</dbReference>